<evidence type="ECO:0000313" key="6">
    <source>
        <dbReference type="EMBL" id="KMS59337.1"/>
    </source>
</evidence>
<dbReference type="PATRIC" id="fig|1114963.3.peg.701"/>
<dbReference type="InterPro" id="IPR058163">
    <property type="entry name" value="LysR-type_TF_proteobact-type"/>
</dbReference>
<keyword evidence="7" id="KW-1185">Reference proteome</keyword>
<evidence type="ECO:0000313" key="7">
    <source>
        <dbReference type="Proteomes" id="UP000052268"/>
    </source>
</evidence>
<dbReference type="PROSITE" id="PS50931">
    <property type="entry name" value="HTH_LYSR"/>
    <property type="match status" value="1"/>
</dbReference>
<feature type="domain" description="HTH lysR-type" evidence="5">
    <location>
        <begin position="1"/>
        <end position="59"/>
    </location>
</feature>
<evidence type="ECO:0000259" key="5">
    <source>
        <dbReference type="PROSITE" id="PS50931"/>
    </source>
</evidence>
<sequence>MDRFSSLQLFARVVELGSFTRASKEVGIGQPAVSKQIAALEAHLGARLLDRTSRGLRATAAGLDLYNSTIRLLADMEETEARIRSASKGPVGLVRIATPPVLGRMYIIPRLPAFIAQFPEISVEFSVAQRLADLVKEGVDVALRVGSLESSSLVARRIGSIQTMTVAAPEYLVTHGTPTDPQDLVHHKLVSGQTDGEVLPWRFGGENGPWSMVPNGAVRSNDGEDLRAAVLAGLGITHGPSALFRPDLQERRVVRILDAFTPAPVPIHAVCSSGREMPQRVRVLVDFLAAAFAAEPGLRID</sequence>
<keyword evidence="4" id="KW-0804">Transcription</keyword>
<proteinExistence type="inferred from homology"/>
<dbReference type="InterPro" id="IPR000847">
    <property type="entry name" value="LysR_HTH_N"/>
</dbReference>
<dbReference type="OrthoDB" id="9786526at2"/>
<dbReference type="PANTHER" id="PTHR30537:SF5">
    <property type="entry name" value="HTH-TYPE TRANSCRIPTIONAL ACTIVATOR TTDR-RELATED"/>
    <property type="match status" value="1"/>
</dbReference>
<dbReference type="GO" id="GO:0003700">
    <property type="term" value="F:DNA-binding transcription factor activity"/>
    <property type="evidence" value="ECO:0007669"/>
    <property type="project" value="InterPro"/>
</dbReference>
<dbReference type="InterPro" id="IPR036388">
    <property type="entry name" value="WH-like_DNA-bd_sf"/>
</dbReference>
<dbReference type="Gene3D" id="3.40.190.290">
    <property type="match status" value="1"/>
</dbReference>
<dbReference type="RefSeq" id="WP_059150757.1">
    <property type="nucleotide sequence ID" value="NZ_KQ130452.1"/>
</dbReference>
<gene>
    <name evidence="6" type="ORF">V474_09000</name>
</gene>
<dbReference type="Pfam" id="PF00126">
    <property type="entry name" value="HTH_1"/>
    <property type="match status" value="1"/>
</dbReference>
<evidence type="ECO:0000256" key="1">
    <source>
        <dbReference type="ARBA" id="ARBA00009437"/>
    </source>
</evidence>
<dbReference type="Pfam" id="PF03466">
    <property type="entry name" value="LysR_substrate"/>
    <property type="match status" value="1"/>
</dbReference>
<protein>
    <submittedName>
        <fullName evidence="6">LysR family transcriptional regulator</fullName>
    </submittedName>
</protein>
<dbReference type="Gene3D" id="1.10.10.10">
    <property type="entry name" value="Winged helix-like DNA-binding domain superfamily/Winged helix DNA-binding domain"/>
    <property type="match status" value="1"/>
</dbReference>
<dbReference type="InterPro" id="IPR036390">
    <property type="entry name" value="WH_DNA-bd_sf"/>
</dbReference>
<dbReference type="SUPFAM" id="SSF53850">
    <property type="entry name" value="Periplasmic binding protein-like II"/>
    <property type="match status" value="1"/>
</dbReference>
<evidence type="ECO:0000256" key="2">
    <source>
        <dbReference type="ARBA" id="ARBA00023015"/>
    </source>
</evidence>
<dbReference type="FunFam" id="1.10.10.10:FF:000001">
    <property type="entry name" value="LysR family transcriptional regulator"/>
    <property type="match status" value="1"/>
</dbReference>
<comment type="caution">
    <text evidence="6">The sequence shown here is derived from an EMBL/GenBank/DDBJ whole genome shotgun (WGS) entry which is preliminary data.</text>
</comment>
<dbReference type="AlphaFoldDB" id="A0A0J7Y6P5"/>
<dbReference type="SUPFAM" id="SSF46785">
    <property type="entry name" value="Winged helix' DNA-binding domain"/>
    <property type="match status" value="1"/>
</dbReference>
<organism evidence="6 7">
    <name type="scientific">Novosphingobium barchaimii LL02</name>
    <dbReference type="NCBI Taxonomy" id="1114963"/>
    <lineage>
        <taxon>Bacteria</taxon>
        <taxon>Pseudomonadati</taxon>
        <taxon>Pseudomonadota</taxon>
        <taxon>Alphaproteobacteria</taxon>
        <taxon>Sphingomonadales</taxon>
        <taxon>Sphingomonadaceae</taxon>
        <taxon>Novosphingobium</taxon>
    </lineage>
</organism>
<dbReference type="InterPro" id="IPR005119">
    <property type="entry name" value="LysR_subst-bd"/>
</dbReference>
<evidence type="ECO:0000256" key="3">
    <source>
        <dbReference type="ARBA" id="ARBA00023125"/>
    </source>
</evidence>
<dbReference type="GO" id="GO:0043565">
    <property type="term" value="F:sequence-specific DNA binding"/>
    <property type="evidence" value="ECO:0007669"/>
    <property type="project" value="TreeGrafter"/>
</dbReference>
<dbReference type="GO" id="GO:0006351">
    <property type="term" value="P:DNA-templated transcription"/>
    <property type="evidence" value="ECO:0007669"/>
    <property type="project" value="TreeGrafter"/>
</dbReference>
<evidence type="ECO:0000256" key="4">
    <source>
        <dbReference type="ARBA" id="ARBA00023163"/>
    </source>
</evidence>
<dbReference type="Proteomes" id="UP000052268">
    <property type="component" value="Unassembled WGS sequence"/>
</dbReference>
<comment type="similarity">
    <text evidence="1">Belongs to the LysR transcriptional regulatory family.</text>
</comment>
<dbReference type="PANTHER" id="PTHR30537">
    <property type="entry name" value="HTH-TYPE TRANSCRIPTIONAL REGULATOR"/>
    <property type="match status" value="1"/>
</dbReference>
<accession>A0A0J7Y6P5</accession>
<reference evidence="6 7" key="1">
    <citation type="journal article" date="2015" name="G3 (Bethesda)">
        <title>Insights into Ongoing Evolution of the Hexachlorocyclohexane Catabolic Pathway from Comparative Genomics of Ten Sphingomonadaceae Strains.</title>
        <authorList>
            <person name="Pearce S.L."/>
            <person name="Oakeshott J.G."/>
            <person name="Pandey G."/>
        </authorList>
    </citation>
    <scope>NUCLEOTIDE SEQUENCE [LARGE SCALE GENOMIC DNA]</scope>
    <source>
        <strain evidence="6 7">LL02</strain>
    </source>
</reference>
<dbReference type="CDD" id="cd08422">
    <property type="entry name" value="PBP2_CrgA_like"/>
    <property type="match status" value="1"/>
</dbReference>
<keyword evidence="2" id="KW-0805">Transcription regulation</keyword>
<dbReference type="EMBL" id="JACU01000002">
    <property type="protein sequence ID" value="KMS59337.1"/>
    <property type="molecule type" value="Genomic_DNA"/>
</dbReference>
<name>A0A0J7Y6P5_9SPHN</name>
<dbReference type="PRINTS" id="PR00039">
    <property type="entry name" value="HTHLYSR"/>
</dbReference>
<keyword evidence="3" id="KW-0238">DNA-binding</keyword>